<comment type="caution">
    <text evidence="2">The sequence shown here is derived from an EMBL/GenBank/DDBJ whole genome shotgun (WGS) entry which is preliminary data.</text>
</comment>
<dbReference type="AlphaFoldDB" id="A0A9N8HP55"/>
<name>A0A9N8HP55_9STRA</name>
<dbReference type="InterPro" id="IPR036770">
    <property type="entry name" value="Ankyrin_rpt-contain_sf"/>
</dbReference>
<dbReference type="EMBL" id="CAICTM010001288">
    <property type="protein sequence ID" value="CAB9522323.1"/>
    <property type="molecule type" value="Genomic_DNA"/>
</dbReference>
<feature type="compositionally biased region" description="Acidic residues" evidence="1">
    <location>
        <begin position="110"/>
        <end position="126"/>
    </location>
</feature>
<feature type="compositionally biased region" description="Basic residues" evidence="1">
    <location>
        <begin position="72"/>
        <end position="83"/>
    </location>
</feature>
<accession>A0A9N8HP55</accession>
<reference evidence="2" key="1">
    <citation type="submission" date="2020-06" db="EMBL/GenBank/DDBJ databases">
        <authorList>
            <consortium name="Plant Systems Biology data submission"/>
        </authorList>
    </citation>
    <scope>NUCLEOTIDE SEQUENCE</scope>
    <source>
        <strain evidence="2">D6</strain>
    </source>
</reference>
<feature type="compositionally biased region" description="Low complexity" evidence="1">
    <location>
        <begin position="1"/>
        <end position="11"/>
    </location>
</feature>
<sequence>MSFLEEAIAISSDEEEQEEWGVHAHPTPTTQEIIDVASDDEEELSASDGEDNIMTCQRKRGLDESHKEKAHPPRYKTITKKRRLPADENNKSDHTQKNKNKQRVPPSDATEADETTTPEEREEEESCLFRLPPGFRASTNLAESKSLLFCCVPDVHGVSMRIPWAYHRFVYLKQHRPRQLLREILHCSSKYGYPIHSLLHLTTNTLLLPASSNNNDNNQQCNPAPLIRAILQFAASSSSSSSSEEYKAMLQMKSTSAHIFVTHPSHAGRTALHMACWGNVNRHILRLLVKGNPHALLQQDDGGRTPLAVLKMYHFQQKQQPTPFHQRRQAFLESATEQWLAKQQRKRKRRTER</sequence>
<keyword evidence="3" id="KW-1185">Reference proteome</keyword>
<dbReference type="Gene3D" id="1.25.40.20">
    <property type="entry name" value="Ankyrin repeat-containing domain"/>
    <property type="match status" value="1"/>
</dbReference>
<proteinExistence type="predicted"/>
<feature type="compositionally biased region" description="Basic and acidic residues" evidence="1">
    <location>
        <begin position="84"/>
        <end position="96"/>
    </location>
</feature>
<feature type="region of interest" description="Disordered" evidence="1">
    <location>
        <begin position="1"/>
        <end position="127"/>
    </location>
</feature>
<evidence type="ECO:0000256" key="1">
    <source>
        <dbReference type="SAM" id="MobiDB-lite"/>
    </source>
</evidence>
<gene>
    <name evidence="2" type="ORF">SEMRO_1290_G259830.1</name>
</gene>
<evidence type="ECO:0000313" key="3">
    <source>
        <dbReference type="Proteomes" id="UP001153069"/>
    </source>
</evidence>
<dbReference type="Proteomes" id="UP001153069">
    <property type="component" value="Unassembled WGS sequence"/>
</dbReference>
<feature type="compositionally biased region" description="Basic and acidic residues" evidence="1">
    <location>
        <begin position="60"/>
        <end position="71"/>
    </location>
</feature>
<feature type="compositionally biased region" description="Acidic residues" evidence="1">
    <location>
        <begin position="37"/>
        <end position="51"/>
    </location>
</feature>
<organism evidence="2 3">
    <name type="scientific">Seminavis robusta</name>
    <dbReference type="NCBI Taxonomy" id="568900"/>
    <lineage>
        <taxon>Eukaryota</taxon>
        <taxon>Sar</taxon>
        <taxon>Stramenopiles</taxon>
        <taxon>Ochrophyta</taxon>
        <taxon>Bacillariophyta</taxon>
        <taxon>Bacillariophyceae</taxon>
        <taxon>Bacillariophycidae</taxon>
        <taxon>Naviculales</taxon>
        <taxon>Naviculaceae</taxon>
        <taxon>Seminavis</taxon>
    </lineage>
</organism>
<evidence type="ECO:0000313" key="2">
    <source>
        <dbReference type="EMBL" id="CAB9522323.1"/>
    </source>
</evidence>
<protein>
    <submittedName>
        <fullName evidence="2">Uncharacterized protein</fullName>
    </submittedName>
</protein>
<dbReference type="SUPFAM" id="SSF48403">
    <property type="entry name" value="Ankyrin repeat"/>
    <property type="match status" value="1"/>
</dbReference>